<dbReference type="NCBIfam" id="TIGR00360">
    <property type="entry name" value="ComEC_N-term"/>
    <property type="match status" value="1"/>
</dbReference>
<feature type="transmembrane region" description="Helical" evidence="6">
    <location>
        <begin position="336"/>
        <end position="357"/>
    </location>
</feature>
<feature type="transmembrane region" description="Helical" evidence="6">
    <location>
        <begin position="495"/>
        <end position="517"/>
    </location>
</feature>
<feature type="transmembrane region" description="Helical" evidence="6">
    <location>
        <begin position="7"/>
        <end position="26"/>
    </location>
</feature>
<dbReference type="InterPro" id="IPR001279">
    <property type="entry name" value="Metallo-B-lactamas"/>
</dbReference>
<dbReference type="Pfam" id="PF00753">
    <property type="entry name" value="Lactamase_B"/>
    <property type="match status" value="1"/>
</dbReference>
<evidence type="ECO:0000313" key="8">
    <source>
        <dbReference type="EMBL" id="GAA1692526.1"/>
    </source>
</evidence>
<keyword evidence="4 6" id="KW-1133">Transmembrane helix</keyword>
<keyword evidence="3 6" id="KW-0812">Transmembrane</keyword>
<dbReference type="SUPFAM" id="SSF56281">
    <property type="entry name" value="Metallo-hydrolase/oxidoreductase"/>
    <property type="match status" value="1"/>
</dbReference>
<dbReference type="Pfam" id="PF03772">
    <property type="entry name" value="Competence"/>
    <property type="match status" value="1"/>
</dbReference>
<dbReference type="InterPro" id="IPR052159">
    <property type="entry name" value="Competence_DNA_uptake"/>
</dbReference>
<dbReference type="PANTHER" id="PTHR30619">
    <property type="entry name" value="DNA INTERNALIZATION/COMPETENCE PROTEIN COMEC/REC2"/>
    <property type="match status" value="1"/>
</dbReference>
<dbReference type="InterPro" id="IPR036866">
    <property type="entry name" value="RibonucZ/Hydroxyglut_hydro"/>
</dbReference>
<feature type="transmembrane region" description="Helical" evidence="6">
    <location>
        <begin position="403"/>
        <end position="425"/>
    </location>
</feature>
<feature type="transmembrane region" description="Helical" evidence="6">
    <location>
        <begin position="244"/>
        <end position="266"/>
    </location>
</feature>
<evidence type="ECO:0000256" key="6">
    <source>
        <dbReference type="SAM" id="Phobius"/>
    </source>
</evidence>
<evidence type="ECO:0000313" key="9">
    <source>
        <dbReference type="Proteomes" id="UP001501690"/>
    </source>
</evidence>
<feature type="transmembrane region" description="Helical" evidence="6">
    <location>
        <begin position="369"/>
        <end position="397"/>
    </location>
</feature>
<dbReference type="Gene3D" id="3.60.15.10">
    <property type="entry name" value="Ribonuclease Z/Hydroxyacylglutathione hydrolase-like"/>
    <property type="match status" value="1"/>
</dbReference>
<comment type="subcellular location">
    <subcellularLocation>
        <location evidence="1">Cell membrane</location>
        <topology evidence="1">Multi-pass membrane protein</topology>
    </subcellularLocation>
</comment>
<reference evidence="9" key="1">
    <citation type="journal article" date="2019" name="Int. J. Syst. Evol. Microbiol.">
        <title>The Global Catalogue of Microorganisms (GCM) 10K type strain sequencing project: providing services to taxonomists for standard genome sequencing and annotation.</title>
        <authorList>
            <consortium name="The Broad Institute Genomics Platform"/>
            <consortium name="The Broad Institute Genome Sequencing Center for Infectious Disease"/>
            <person name="Wu L."/>
            <person name="Ma J."/>
        </authorList>
    </citation>
    <scope>NUCLEOTIDE SEQUENCE [LARGE SCALE GENOMIC DNA]</scope>
    <source>
        <strain evidence="9">JCM 15577</strain>
    </source>
</reference>
<proteinExistence type="predicted"/>
<evidence type="ECO:0000259" key="7">
    <source>
        <dbReference type="SMART" id="SM00849"/>
    </source>
</evidence>
<protein>
    <submittedName>
        <fullName evidence="8">ComEC/Rec2 family competence protein</fullName>
    </submittedName>
</protein>
<feature type="transmembrane region" description="Helical" evidence="6">
    <location>
        <begin position="463"/>
        <end position="483"/>
    </location>
</feature>
<feature type="transmembrane region" description="Helical" evidence="6">
    <location>
        <begin position="272"/>
        <end position="289"/>
    </location>
</feature>
<name>A0ABP4TRH1_9MICO</name>
<dbReference type="InterPro" id="IPR004477">
    <property type="entry name" value="ComEC_N"/>
</dbReference>
<keyword evidence="9" id="KW-1185">Reference proteome</keyword>
<evidence type="ECO:0000256" key="2">
    <source>
        <dbReference type="ARBA" id="ARBA00022475"/>
    </source>
</evidence>
<keyword evidence="2" id="KW-1003">Cell membrane</keyword>
<evidence type="ECO:0000256" key="4">
    <source>
        <dbReference type="ARBA" id="ARBA00022989"/>
    </source>
</evidence>
<evidence type="ECO:0000256" key="1">
    <source>
        <dbReference type="ARBA" id="ARBA00004651"/>
    </source>
</evidence>
<dbReference type="SMART" id="SM00849">
    <property type="entry name" value="Lactamase_B"/>
    <property type="match status" value="1"/>
</dbReference>
<dbReference type="RefSeq" id="WP_344069359.1">
    <property type="nucleotide sequence ID" value="NZ_BAAAPL010000001.1"/>
</dbReference>
<comment type="caution">
    <text evidence="8">The sequence shown here is derived from an EMBL/GenBank/DDBJ whole genome shotgun (WGS) entry which is preliminary data.</text>
</comment>
<accession>A0ABP4TRH1</accession>
<dbReference type="Proteomes" id="UP001501690">
    <property type="component" value="Unassembled WGS sequence"/>
</dbReference>
<evidence type="ECO:0000256" key="3">
    <source>
        <dbReference type="ARBA" id="ARBA00022692"/>
    </source>
</evidence>
<feature type="domain" description="Metallo-beta-lactamase" evidence="7">
    <location>
        <begin position="536"/>
        <end position="712"/>
    </location>
</feature>
<dbReference type="EMBL" id="BAAAPL010000001">
    <property type="protein sequence ID" value="GAA1692526.1"/>
    <property type="molecule type" value="Genomic_DNA"/>
</dbReference>
<feature type="transmembrane region" description="Helical" evidence="6">
    <location>
        <begin position="32"/>
        <end position="51"/>
    </location>
</feature>
<gene>
    <name evidence="8" type="ORF">GCM10009808_07080</name>
</gene>
<evidence type="ECO:0000256" key="5">
    <source>
        <dbReference type="ARBA" id="ARBA00023136"/>
    </source>
</evidence>
<keyword evidence="5 6" id="KW-0472">Membrane</keyword>
<dbReference type="PANTHER" id="PTHR30619:SF1">
    <property type="entry name" value="RECOMBINATION PROTEIN 2"/>
    <property type="match status" value="1"/>
</dbReference>
<sequence length="780" mass="78243">MPGGIRAWRLVPAMILTWSGAALLVVSPEASGWVVAGCGVSVIAGLVVLAADARRPPRRWRAGAVMAVVALACAAATASHVAAAVHTRADMAERVGEAGRSVAATAVIVGKLEPRDDGAREFDALVSSLAGEEVEPTPISVRVPAETLTPSLDVGARIALEGSAFEVSPGRRAVALVIAREVTVLTPPQGVFAVAAAGRQSLVAAAAGLPGSGGELIAGLAVGDTSSVSGATDAAMKASSLSHLTAVSGANCALVVAIAAGAASVLGGGRRTRLLVGVLALAGFVVLVTPEPSVVRASVMAGGAMLAVLWGRSAAGIAILAAAVTVLLIMDPWLATSLGFALSVAATAALLTLARPMARGLSRWLPSPLALAISVPLAAQLACGPILVLISPVIPFWGVPANIVAAPAAPVATVLGLLACLCAPIPILQSGLTVLAWIPASWVGATAEVASRLPRANLPWAEGVWGLVALATLGLAVGVIIISTSTGRRARLARACALTVLALTVGVGGGVVVAGALSSRWVVPTEWSVIACDVGQGDALLVRSAGAIALIDTGPDEELLAECLRRTAVSHIDLLVLTHFDADHVGGVGAVVGKVSQVVHGPSPDAPSDRVLTTLADDGARAVVAAAGMRGRLGASSWVVRWPLAQTVFPPGNDASVVVEFSGGGVPRSIFLGDLSASAQAVLRDAVAGSYDLVKVAHHGSGDQDPELYRAIAAPLALITVGRDNDYGHPRDSLLALLSDAVIGRADVSGMLAVSAVGDGVTLWRERGEPTTAEAVGGDH</sequence>
<feature type="transmembrane region" description="Helical" evidence="6">
    <location>
        <begin position="309"/>
        <end position="330"/>
    </location>
</feature>
<organism evidence="8 9">
    <name type="scientific">Microbacterium sediminicola</name>
    <dbReference type="NCBI Taxonomy" id="415210"/>
    <lineage>
        <taxon>Bacteria</taxon>
        <taxon>Bacillati</taxon>
        <taxon>Actinomycetota</taxon>
        <taxon>Actinomycetes</taxon>
        <taxon>Micrococcales</taxon>
        <taxon>Microbacteriaceae</taxon>
        <taxon>Microbacterium</taxon>
    </lineage>
</organism>